<evidence type="ECO:0000313" key="3">
    <source>
        <dbReference type="Proteomes" id="UP000215914"/>
    </source>
</evidence>
<dbReference type="Proteomes" id="UP000215914">
    <property type="component" value="Unassembled WGS sequence"/>
</dbReference>
<evidence type="ECO:0000313" key="2">
    <source>
        <dbReference type="EMBL" id="KAF5769185.1"/>
    </source>
</evidence>
<proteinExistence type="predicted"/>
<feature type="region of interest" description="Disordered" evidence="1">
    <location>
        <begin position="90"/>
        <end position="121"/>
    </location>
</feature>
<protein>
    <submittedName>
        <fullName evidence="2">Uncharacterized protein</fullName>
    </submittedName>
</protein>
<comment type="caution">
    <text evidence="2">The sequence shown here is derived from an EMBL/GenBank/DDBJ whole genome shotgun (WGS) entry which is preliminary data.</text>
</comment>
<organism evidence="2 3">
    <name type="scientific">Helianthus annuus</name>
    <name type="common">Common sunflower</name>
    <dbReference type="NCBI Taxonomy" id="4232"/>
    <lineage>
        <taxon>Eukaryota</taxon>
        <taxon>Viridiplantae</taxon>
        <taxon>Streptophyta</taxon>
        <taxon>Embryophyta</taxon>
        <taxon>Tracheophyta</taxon>
        <taxon>Spermatophyta</taxon>
        <taxon>Magnoliopsida</taxon>
        <taxon>eudicotyledons</taxon>
        <taxon>Gunneridae</taxon>
        <taxon>Pentapetalae</taxon>
        <taxon>asterids</taxon>
        <taxon>campanulids</taxon>
        <taxon>Asterales</taxon>
        <taxon>Asteraceae</taxon>
        <taxon>Asteroideae</taxon>
        <taxon>Heliantheae alliance</taxon>
        <taxon>Heliantheae</taxon>
        <taxon>Helianthus</taxon>
    </lineage>
</organism>
<gene>
    <name evidence="2" type="ORF">HanXRQr2_Chr14g0645351</name>
</gene>
<name>A0A9K3E8M2_HELAN</name>
<feature type="region of interest" description="Disordered" evidence="1">
    <location>
        <begin position="43"/>
        <end position="67"/>
    </location>
</feature>
<reference evidence="2" key="1">
    <citation type="journal article" date="2017" name="Nature">
        <title>The sunflower genome provides insights into oil metabolism, flowering and Asterid evolution.</title>
        <authorList>
            <person name="Badouin H."/>
            <person name="Gouzy J."/>
            <person name="Grassa C.J."/>
            <person name="Murat F."/>
            <person name="Staton S.E."/>
            <person name="Cottret L."/>
            <person name="Lelandais-Briere C."/>
            <person name="Owens G.L."/>
            <person name="Carrere S."/>
            <person name="Mayjonade B."/>
            <person name="Legrand L."/>
            <person name="Gill N."/>
            <person name="Kane N.C."/>
            <person name="Bowers J.E."/>
            <person name="Hubner S."/>
            <person name="Bellec A."/>
            <person name="Berard A."/>
            <person name="Berges H."/>
            <person name="Blanchet N."/>
            <person name="Boniface M.C."/>
            <person name="Brunel D."/>
            <person name="Catrice O."/>
            <person name="Chaidir N."/>
            <person name="Claudel C."/>
            <person name="Donnadieu C."/>
            <person name="Faraut T."/>
            <person name="Fievet G."/>
            <person name="Helmstetter N."/>
            <person name="King M."/>
            <person name="Knapp S.J."/>
            <person name="Lai Z."/>
            <person name="Le Paslier M.C."/>
            <person name="Lippi Y."/>
            <person name="Lorenzon L."/>
            <person name="Mandel J.R."/>
            <person name="Marage G."/>
            <person name="Marchand G."/>
            <person name="Marquand E."/>
            <person name="Bret-Mestries E."/>
            <person name="Morien E."/>
            <person name="Nambeesan S."/>
            <person name="Nguyen T."/>
            <person name="Pegot-Espagnet P."/>
            <person name="Pouilly N."/>
            <person name="Raftis F."/>
            <person name="Sallet E."/>
            <person name="Schiex T."/>
            <person name="Thomas J."/>
            <person name="Vandecasteele C."/>
            <person name="Vares D."/>
            <person name="Vear F."/>
            <person name="Vautrin S."/>
            <person name="Crespi M."/>
            <person name="Mangin B."/>
            <person name="Burke J.M."/>
            <person name="Salse J."/>
            <person name="Munos S."/>
            <person name="Vincourt P."/>
            <person name="Rieseberg L.H."/>
            <person name="Langlade N.B."/>
        </authorList>
    </citation>
    <scope>NUCLEOTIDE SEQUENCE</scope>
    <source>
        <tissue evidence="2">Leaves</tissue>
    </source>
</reference>
<accession>A0A9K3E8M2</accession>
<evidence type="ECO:0000256" key="1">
    <source>
        <dbReference type="SAM" id="MobiDB-lite"/>
    </source>
</evidence>
<dbReference type="Gramene" id="mRNA:HanXRQr2_Chr14g0645351">
    <property type="protein sequence ID" value="mRNA:HanXRQr2_Chr14g0645351"/>
    <property type="gene ID" value="HanXRQr2_Chr14g0645351"/>
</dbReference>
<reference evidence="2" key="2">
    <citation type="submission" date="2020-06" db="EMBL/GenBank/DDBJ databases">
        <title>Helianthus annuus Genome sequencing and assembly Release 2.</title>
        <authorList>
            <person name="Gouzy J."/>
            <person name="Langlade N."/>
            <person name="Munos S."/>
        </authorList>
    </citation>
    <scope>NUCLEOTIDE SEQUENCE</scope>
    <source>
        <tissue evidence="2">Leaves</tissue>
    </source>
</reference>
<keyword evidence="3" id="KW-1185">Reference proteome</keyword>
<dbReference type="EMBL" id="MNCJ02000329">
    <property type="protein sequence ID" value="KAF5769185.1"/>
    <property type="molecule type" value="Genomic_DNA"/>
</dbReference>
<feature type="compositionally biased region" description="Basic and acidic residues" evidence="1">
    <location>
        <begin position="48"/>
        <end position="64"/>
    </location>
</feature>
<sequence>MRKRNLCRKLCGAATGKKPEAPVVPPLVPQAAGGGAAAVGTFVGSKPAGEKKRKQEEKAADAGGKKRSRIQIKRITAVSQVKPVVAAGTGANGAKMSNKEMTNQLGKVDRQGPNKNCHYFL</sequence>
<dbReference type="AlphaFoldDB" id="A0A9K3E8M2"/>